<feature type="region of interest" description="Disordered" evidence="2">
    <location>
        <begin position="1"/>
        <end position="48"/>
    </location>
</feature>
<gene>
    <name evidence="6" type="primary">LOC116292858</name>
</gene>
<dbReference type="InterPro" id="IPR033468">
    <property type="entry name" value="Metaxin_GST"/>
</dbReference>
<dbReference type="KEGG" id="aten:116292858"/>
<dbReference type="FunCoup" id="A0A6P8HM51">
    <property type="interactions" value="540"/>
</dbReference>
<feature type="domain" description="Metaxin glutathione S-transferase" evidence="3">
    <location>
        <begin position="224"/>
        <end position="287"/>
    </location>
</feature>
<organism evidence="5 6">
    <name type="scientific">Actinia tenebrosa</name>
    <name type="common">Australian red waratah sea anemone</name>
    <dbReference type="NCBI Taxonomy" id="6105"/>
    <lineage>
        <taxon>Eukaryota</taxon>
        <taxon>Metazoa</taxon>
        <taxon>Cnidaria</taxon>
        <taxon>Anthozoa</taxon>
        <taxon>Hexacorallia</taxon>
        <taxon>Actiniaria</taxon>
        <taxon>Actiniidae</taxon>
        <taxon>Actinia</taxon>
    </lineage>
</organism>
<dbReference type="GeneID" id="116292858"/>
<dbReference type="SFLD" id="SFLDG01180">
    <property type="entry name" value="SUF1"/>
    <property type="match status" value="1"/>
</dbReference>
<accession>A0A6P8HM51</accession>
<dbReference type="Pfam" id="PF17172">
    <property type="entry name" value="GST_N_4"/>
    <property type="match status" value="1"/>
</dbReference>
<dbReference type="OrthoDB" id="5809458at2759"/>
<feature type="region of interest" description="Disordered" evidence="2">
    <location>
        <begin position="310"/>
        <end position="402"/>
    </location>
</feature>
<feature type="compositionally biased region" description="Basic residues" evidence="2">
    <location>
        <begin position="310"/>
        <end position="322"/>
    </location>
</feature>
<dbReference type="Pfam" id="PF17171">
    <property type="entry name" value="GST_C_6"/>
    <property type="match status" value="1"/>
</dbReference>
<dbReference type="InterPro" id="IPR040079">
    <property type="entry name" value="Glutathione_S-Trfase"/>
</dbReference>
<dbReference type="InterPro" id="IPR050931">
    <property type="entry name" value="Mito_Protein_Transport_Metaxin"/>
</dbReference>
<keyword evidence="5" id="KW-1185">Reference proteome</keyword>
<evidence type="ECO:0000313" key="5">
    <source>
        <dbReference type="Proteomes" id="UP000515163"/>
    </source>
</evidence>
<feature type="domain" description="Thioredoxin-like fold" evidence="4">
    <location>
        <begin position="82"/>
        <end position="175"/>
    </location>
</feature>
<dbReference type="GO" id="GO:0005737">
    <property type="term" value="C:cytoplasm"/>
    <property type="evidence" value="ECO:0007669"/>
    <property type="project" value="TreeGrafter"/>
</dbReference>
<evidence type="ECO:0000313" key="6">
    <source>
        <dbReference type="RefSeq" id="XP_031556073.1"/>
    </source>
</evidence>
<dbReference type="RefSeq" id="XP_031556073.1">
    <property type="nucleotide sequence ID" value="XM_031700213.1"/>
</dbReference>
<evidence type="ECO:0000256" key="1">
    <source>
        <dbReference type="ARBA" id="ARBA00006475"/>
    </source>
</evidence>
<dbReference type="SUPFAM" id="SSF47616">
    <property type="entry name" value="GST C-terminal domain-like"/>
    <property type="match status" value="1"/>
</dbReference>
<dbReference type="Proteomes" id="UP000515163">
    <property type="component" value="Unplaced"/>
</dbReference>
<protein>
    <submittedName>
        <fullName evidence="6">Failed axon connections homolog</fullName>
    </submittedName>
</protein>
<feature type="compositionally biased region" description="Basic and acidic residues" evidence="2">
    <location>
        <begin position="374"/>
        <end position="402"/>
    </location>
</feature>
<dbReference type="PANTHER" id="PTHR12289">
    <property type="entry name" value="METAXIN RELATED"/>
    <property type="match status" value="1"/>
</dbReference>
<dbReference type="InterPro" id="IPR012336">
    <property type="entry name" value="Thioredoxin-like_fold"/>
</dbReference>
<dbReference type="InterPro" id="IPR036249">
    <property type="entry name" value="Thioredoxin-like_sf"/>
</dbReference>
<dbReference type="AlphaFoldDB" id="A0A6P8HM51"/>
<reference evidence="6" key="1">
    <citation type="submission" date="2025-08" db="UniProtKB">
        <authorList>
            <consortium name="RefSeq"/>
        </authorList>
    </citation>
    <scope>IDENTIFICATION</scope>
    <source>
        <tissue evidence="6">Tentacle</tissue>
    </source>
</reference>
<name>A0A6P8HM51_ACTTE</name>
<evidence type="ECO:0000256" key="2">
    <source>
        <dbReference type="SAM" id="MobiDB-lite"/>
    </source>
</evidence>
<feature type="compositionally biased region" description="Basic and acidic residues" evidence="2">
    <location>
        <begin position="323"/>
        <end position="348"/>
    </location>
</feature>
<feature type="compositionally biased region" description="Low complexity" evidence="2">
    <location>
        <begin position="1"/>
        <end position="17"/>
    </location>
</feature>
<dbReference type="InterPro" id="IPR026928">
    <property type="entry name" value="FAX/IsoI-like"/>
</dbReference>
<dbReference type="InParanoid" id="A0A6P8HM51"/>
<dbReference type="PANTHER" id="PTHR12289:SF41">
    <property type="entry name" value="FAILED AXON CONNECTIONS-RELATED"/>
    <property type="match status" value="1"/>
</dbReference>
<dbReference type="SFLD" id="SFLDS00019">
    <property type="entry name" value="Glutathione_Transferase_(cytos"/>
    <property type="match status" value="1"/>
</dbReference>
<evidence type="ECO:0000259" key="4">
    <source>
        <dbReference type="Pfam" id="PF17172"/>
    </source>
</evidence>
<feature type="compositionally biased region" description="Low complexity" evidence="2">
    <location>
        <begin position="364"/>
        <end position="373"/>
    </location>
</feature>
<feature type="compositionally biased region" description="Basic and acidic residues" evidence="2">
    <location>
        <begin position="18"/>
        <end position="44"/>
    </location>
</feature>
<proteinExistence type="inferred from homology"/>
<dbReference type="SUPFAM" id="SSF52833">
    <property type="entry name" value="Thioredoxin-like"/>
    <property type="match status" value="1"/>
</dbReference>
<dbReference type="SFLD" id="SFLDG01200">
    <property type="entry name" value="SUF1.1"/>
    <property type="match status" value="1"/>
</dbReference>
<comment type="similarity">
    <text evidence="1">Belongs to the FAX family.</text>
</comment>
<sequence length="402" mass="45068">MATEVESVPQEQPQVVVEESKGDENHVEENKPAEEAEAAEKIEDAVPAVVDGESKKEENGSVPPKVILHQHPPCNNIPSFLPASLKLETFLRMHKIPYENKYVHKLGSDKVKLPFIEYEGDKVQDANFCIKYLNNKFDLNPDGHLSEEQRAVAHAFSTMAEENTYWSLAYYRWVDNFGETKKYYSNLAPVVKDVRPKLDQSKCIKCMQAHGIGKHTKDEIYGIAEADLRALSAFLAEKEFFMDGEPSVIDCTMFGLLASIIDGAPESPQAKLIKEELKNLALFCDTMKLNYWLDWGEICNEENAEEFKPKSRLSFKNKKKRAKSTDGKEGEGESDKAEEKAEEKKEGEEAASAEDASPEKEEAAASGETATAEEGAKPEETQKEEAEAEPSKEPEKEDKPEQ</sequence>
<dbReference type="CDD" id="cd03193">
    <property type="entry name" value="GST_C_Metaxin"/>
    <property type="match status" value="1"/>
</dbReference>
<dbReference type="InterPro" id="IPR036282">
    <property type="entry name" value="Glutathione-S-Trfase_C_sf"/>
</dbReference>
<evidence type="ECO:0000259" key="3">
    <source>
        <dbReference type="Pfam" id="PF17171"/>
    </source>
</evidence>